<feature type="signal peptide" evidence="1">
    <location>
        <begin position="1"/>
        <end position="24"/>
    </location>
</feature>
<dbReference type="Proteomes" id="UP000184211">
    <property type="component" value="Unassembled WGS sequence"/>
</dbReference>
<evidence type="ECO:0000313" key="2">
    <source>
        <dbReference type="EMBL" id="SHH48942.1"/>
    </source>
</evidence>
<keyword evidence="3" id="KW-1185">Reference proteome</keyword>
<organism evidence="2 3">
    <name type="scientific">Cognatishimia maritima</name>
    <dbReference type="NCBI Taxonomy" id="870908"/>
    <lineage>
        <taxon>Bacteria</taxon>
        <taxon>Pseudomonadati</taxon>
        <taxon>Pseudomonadota</taxon>
        <taxon>Alphaproteobacteria</taxon>
        <taxon>Rhodobacterales</taxon>
        <taxon>Paracoccaceae</taxon>
        <taxon>Cognatishimia</taxon>
    </lineage>
</organism>
<feature type="chain" id="PRO_5012409495" description="Ig-like domain-containing protein" evidence="1">
    <location>
        <begin position="25"/>
        <end position="368"/>
    </location>
</feature>
<sequence>MKSGLWPILAFASALFAPVHSAFALEGVAVLPPTSVGEALIVQAEADRPLPDGMAVRVFLEGVATTVPLAGVAQRQTAHILFQPQFPFRANTFYRVEIHPDCPTGGCREGWQPQARFAMESPAAQSAPRVLAIHPPSKVLPSNVLRIHVGYSQPMAQGDVYRHISILDEKGVPLRDPFLNLRRGLWNDTQTRLTILFDPGRLKRGVGPNLTVGTPLEPGRTYTLMVSGDMRAADGTPLGADHEFAFAVESPVYAQLDLEDWDVMPPLDRTDPLLVGTDVSLDQVGLEQNVRVLDAIGNEVAGRIETDLGTPGWRFMPDRDWAAGSYRVVIKADLEDVSGNSFRTPFDVAPNTVVATVPDQFVLSFSVE</sequence>
<accession>A0A1M5TDY1</accession>
<keyword evidence="1" id="KW-0732">Signal</keyword>
<dbReference type="RefSeq" id="WP_072793508.1">
    <property type="nucleotide sequence ID" value="NZ_FQWM01000005.1"/>
</dbReference>
<evidence type="ECO:0008006" key="4">
    <source>
        <dbReference type="Google" id="ProtNLM"/>
    </source>
</evidence>
<evidence type="ECO:0000313" key="3">
    <source>
        <dbReference type="Proteomes" id="UP000184211"/>
    </source>
</evidence>
<name>A0A1M5TDY1_9RHOB</name>
<dbReference type="AlphaFoldDB" id="A0A1M5TDY1"/>
<gene>
    <name evidence="2" type="ORF">SAMN04488044_2661</name>
</gene>
<dbReference type="EMBL" id="FQWM01000005">
    <property type="protein sequence ID" value="SHH48942.1"/>
    <property type="molecule type" value="Genomic_DNA"/>
</dbReference>
<dbReference type="OrthoDB" id="246488at2"/>
<evidence type="ECO:0000256" key="1">
    <source>
        <dbReference type="SAM" id="SignalP"/>
    </source>
</evidence>
<reference evidence="3" key="1">
    <citation type="submission" date="2016-11" db="EMBL/GenBank/DDBJ databases">
        <authorList>
            <person name="Varghese N."/>
            <person name="Submissions S."/>
        </authorList>
    </citation>
    <scope>NUCLEOTIDE SEQUENCE [LARGE SCALE GENOMIC DNA]</scope>
    <source>
        <strain evidence="3">DSM 28223</strain>
    </source>
</reference>
<proteinExistence type="predicted"/>
<dbReference type="STRING" id="870908.SAMN04488044_2661"/>
<protein>
    <recommendedName>
        <fullName evidence="4">Ig-like domain-containing protein</fullName>
    </recommendedName>
</protein>